<dbReference type="AlphaFoldDB" id="A0A5B9DE51"/>
<accession>A0A5B9DE51</accession>
<evidence type="ECO:0000313" key="2">
    <source>
        <dbReference type="Proteomes" id="UP000321408"/>
    </source>
</evidence>
<evidence type="ECO:0000313" key="1">
    <source>
        <dbReference type="EMBL" id="QEE17016.1"/>
    </source>
</evidence>
<protein>
    <submittedName>
        <fullName evidence="1">Zinc ribbon domain-containing protein</fullName>
    </submittedName>
</protein>
<dbReference type="KEGG" id="psyt:DSAG12_02848"/>
<gene>
    <name evidence="1" type="ORF">DSAG12_02848</name>
</gene>
<sequence>MPKKYGFYVLNLDIDEIWSKNSMFWESRNGEIIEQKSSANDLLRVFVFKHGITMKIYGTSSGQTFKLKFGYLPDEKTTLVLVEVKFSILGKGAVWKFPDEIMKKWAESMNIDHVKFQNRKTPEYLEIAQRFDNILNNPDTDVQRQYCPFCGSEIKASQEICPYCKSDS</sequence>
<reference evidence="1 2" key="1">
    <citation type="journal article" date="2020" name="Nature">
        <title>Isolation of an archaeon at the prokaryote-eukaryote interface.</title>
        <authorList>
            <person name="Imachi H."/>
            <person name="Nobu M.K."/>
            <person name="Nakahara N."/>
            <person name="Morono Y."/>
            <person name="Ogawara M."/>
            <person name="Takaki Y."/>
            <person name="Takano Y."/>
            <person name="Uematsu K."/>
            <person name="Ikuta T."/>
            <person name="Ito M."/>
            <person name="Matsui Y."/>
            <person name="Miyazaki M."/>
            <person name="Murata K."/>
            <person name="Saito Y."/>
            <person name="Sakai S."/>
            <person name="Song C."/>
            <person name="Tasumi E."/>
            <person name="Yamanaka Y."/>
            <person name="Yamaguchi T."/>
            <person name="Kamagata Y."/>
            <person name="Tamaki H."/>
            <person name="Takai K."/>
        </authorList>
    </citation>
    <scope>NUCLEOTIDE SEQUENCE [LARGE SCALE GENOMIC DNA]</scope>
    <source>
        <strain evidence="1 2">MK-D1</strain>
    </source>
</reference>
<organism evidence="1 2">
    <name type="scientific">Promethearchaeum syntrophicum</name>
    <dbReference type="NCBI Taxonomy" id="2594042"/>
    <lineage>
        <taxon>Archaea</taxon>
        <taxon>Promethearchaeati</taxon>
        <taxon>Promethearchaeota</taxon>
        <taxon>Promethearchaeia</taxon>
        <taxon>Promethearchaeales</taxon>
        <taxon>Promethearchaeaceae</taxon>
        <taxon>Promethearchaeum</taxon>
    </lineage>
</organism>
<reference evidence="1 2" key="2">
    <citation type="journal article" date="2024" name="Int. J. Syst. Evol. Microbiol.">
        <title>Promethearchaeum syntrophicum gen. nov., sp. nov., an anaerobic, obligately syntrophic archaeon, the first isolate of the lineage 'Asgard' archaea, and proposal of the new archaeal phylum Promethearchaeota phyl. nov. and kingdom Promethearchaeati regn. nov.</title>
        <authorList>
            <person name="Imachi H."/>
            <person name="Nobu M.K."/>
            <person name="Kato S."/>
            <person name="Takaki Y."/>
            <person name="Miyazaki M."/>
            <person name="Miyata M."/>
            <person name="Ogawara M."/>
            <person name="Saito Y."/>
            <person name="Sakai S."/>
            <person name="Tahara Y.O."/>
            <person name="Takano Y."/>
            <person name="Tasumi E."/>
            <person name="Uematsu K."/>
            <person name="Yoshimura T."/>
            <person name="Itoh T."/>
            <person name="Ohkuma M."/>
            <person name="Takai K."/>
        </authorList>
    </citation>
    <scope>NUCLEOTIDE SEQUENCE [LARGE SCALE GENOMIC DNA]</scope>
    <source>
        <strain evidence="1 2">MK-D1</strain>
    </source>
</reference>
<dbReference type="RefSeq" id="WP_147663937.1">
    <property type="nucleotide sequence ID" value="NZ_CP042905.2"/>
</dbReference>
<proteinExistence type="predicted"/>
<dbReference type="GeneID" id="41330827"/>
<name>A0A5B9DE51_9ARCH</name>
<keyword evidence="2" id="KW-1185">Reference proteome</keyword>
<dbReference type="EMBL" id="CP042905">
    <property type="protein sequence ID" value="QEE17016.1"/>
    <property type="molecule type" value="Genomic_DNA"/>
</dbReference>
<dbReference type="Proteomes" id="UP000321408">
    <property type="component" value="Chromosome"/>
</dbReference>